<dbReference type="PANTHER" id="PTHR22426:SF2">
    <property type="entry name" value="ARGININE_SERINE-RICH COILED-COIL PROTEIN 2"/>
    <property type="match status" value="1"/>
</dbReference>
<feature type="compositionally biased region" description="Basic and acidic residues" evidence="1">
    <location>
        <begin position="262"/>
        <end position="326"/>
    </location>
</feature>
<sequence>MDSNLQSPPSDGADAKTQFRKPSTDATNRKYRRHTPVSGSSSSDEIPTRGQSRSPNILRDGAVKVSEQQPRRKDDGRELERDLSRSHYGRSGDYYRHSDRQSSRGSHGYSRHEDYMHDKHVEEEERNYKRLSSRSGRESKGGSHSEHTRKESEQSRPREYSRNVDKYSRDKYDAPRSKDKDIEAPFLEQQKYREKDLSSDRVGYGKRHALSEDVEKGRYTRDSDGREVKRDYRRSSGDYKGDRRSHEETWGHRSGSTSGGDSGKHRLKDAYKSDPVELDSQRLSKEEKKKKDDRETDRGKERYNREPGEHVEDKFGFVTENHESPAKKSKPYSLDKDSDYRKDVKPVSKFSSVAEDTKMTPGQGQASDSDAANDLNAAKVAAMKAAELVNRNLFGVGSCMTADQKKKLLWGNKKNTTTEESGHLWDTSLFSDRERQEKFNKLMSLRLHWCLWPIVGCEGRLEVGAESRRPRWGQPSSSREAERTPVGFRKAVHCRTTTKGWPYCWIRSLTICYGFFCTRMCCSSKMLCNILLYSCGRVIFLVVSCLRNVWEDMLCCCWNCSDFRKRSLFCDIFTYISHFGWQLHLQLRNMLFEFGSPNSNFPGDL</sequence>
<feature type="compositionally biased region" description="Basic and acidic residues" evidence="1">
    <location>
        <begin position="333"/>
        <end position="346"/>
    </location>
</feature>
<protein>
    <recommendedName>
        <fullName evidence="4">Arginine/serine-rich coiled-coil protein 2</fullName>
    </recommendedName>
</protein>
<feature type="compositionally biased region" description="Basic and acidic residues" evidence="1">
    <location>
        <begin position="190"/>
        <end position="199"/>
    </location>
</feature>
<feature type="compositionally biased region" description="Basic and acidic residues" evidence="1">
    <location>
        <begin position="93"/>
        <end position="102"/>
    </location>
</feature>
<proteinExistence type="predicted"/>
<organism evidence="2 3">
    <name type="scientific">Carya illinoinensis</name>
    <name type="common">Pecan</name>
    <dbReference type="NCBI Taxonomy" id="32201"/>
    <lineage>
        <taxon>Eukaryota</taxon>
        <taxon>Viridiplantae</taxon>
        <taxon>Streptophyta</taxon>
        <taxon>Embryophyta</taxon>
        <taxon>Tracheophyta</taxon>
        <taxon>Spermatophyta</taxon>
        <taxon>Magnoliopsida</taxon>
        <taxon>eudicotyledons</taxon>
        <taxon>Gunneridae</taxon>
        <taxon>Pentapetalae</taxon>
        <taxon>rosids</taxon>
        <taxon>fabids</taxon>
        <taxon>Fagales</taxon>
        <taxon>Juglandaceae</taxon>
        <taxon>Carya</taxon>
    </lineage>
</organism>
<evidence type="ECO:0008006" key="4">
    <source>
        <dbReference type="Google" id="ProtNLM"/>
    </source>
</evidence>
<keyword evidence="3" id="KW-1185">Reference proteome</keyword>
<dbReference type="EMBL" id="CM031817">
    <property type="protein sequence ID" value="KAG6641088.1"/>
    <property type="molecule type" value="Genomic_DNA"/>
</dbReference>
<evidence type="ECO:0000313" key="3">
    <source>
        <dbReference type="Proteomes" id="UP000811609"/>
    </source>
</evidence>
<feature type="compositionally biased region" description="Basic and acidic residues" evidence="1">
    <location>
        <begin position="135"/>
        <end position="183"/>
    </location>
</feature>
<accession>A0A8T1PGQ8</accession>
<feature type="compositionally biased region" description="Basic and acidic residues" evidence="1">
    <location>
        <begin position="209"/>
        <end position="251"/>
    </location>
</feature>
<feature type="compositionally biased region" description="Basic and acidic residues" evidence="1">
    <location>
        <begin position="110"/>
        <end position="128"/>
    </location>
</feature>
<evidence type="ECO:0000256" key="1">
    <source>
        <dbReference type="SAM" id="MobiDB-lite"/>
    </source>
</evidence>
<dbReference type="AlphaFoldDB" id="A0A8T1PGQ8"/>
<gene>
    <name evidence="2" type="ORF">CIPAW_09G048500</name>
</gene>
<comment type="caution">
    <text evidence="2">The sequence shown here is derived from an EMBL/GenBank/DDBJ whole genome shotgun (WGS) entry which is preliminary data.</text>
</comment>
<evidence type="ECO:0000313" key="2">
    <source>
        <dbReference type="EMBL" id="KAG6641088.1"/>
    </source>
</evidence>
<dbReference type="Proteomes" id="UP000811609">
    <property type="component" value="Chromosome 9"/>
</dbReference>
<dbReference type="PANTHER" id="PTHR22426">
    <property type="entry name" value="ARGININE_SERINE-RICH COILED-COIL PROTEIN 2"/>
    <property type="match status" value="1"/>
</dbReference>
<name>A0A8T1PGQ8_CARIL</name>
<reference evidence="2" key="1">
    <citation type="submission" date="2020-12" db="EMBL/GenBank/DDBJ databases">
        <title>WGS assembly of Carya illinoinensis cv. Pawnee.</title>
        <authorList>
            <person name="Platts A."/>
            <person name="Shu S."/>
            <person name="Wright S."/>
            <person name="Barry K."/>
            <person name="Edger P."/>
            <person name="Pires J.C."/>
            <person name="Schmutz J."/>
        </authorList>
    </citation>
    <scope>NUCLEOTIDE SEQUENCE</scope>
    <source>
        <tissue evidence="2">Leaf</tissue>
    </source>
</reference>
<feature type="compositionally biased region" description="Basic and acidic residues" evidence="1">
    <location>
        <begin position="69"/>
        <end position="85"/>
    </location>
</feature>
<feature type="region of interest" description="Disordered" evidence="1">
    <location>
        <begin position="1"/>
        <end position="370"/>
    </location>
</feature>
<feature type="compositionally biased region" description="Polar residues" evidence="1">
    <location>
        <begin position="37"/>
        <end position="55"/>
    </location>
</feature>